<dbReference type="SUPFAM" id="SSF52540">
    <property type="entry name" value="P-loop containing nucleoside triphosphate hydrolases"/>
    <property type="match status" value="1"/>
</dbReference>
<dbReference type="InterPro" id="IPR024156">
    <property type="entry name" value="Small_GTPase_ARF"/>
</dbReference>
<evidence type="ECO:0000256" key="2">
    <source>
        <dbReference type="ARBA" id="ARBA00022741"/>
    </source>
</evidence>
<feature type="binding site" evidence="5">
    <location>
        <position position="57"/>
    </location>
    <ligand>
        <name>Mg(2+)</name>
        <dbReference type="ChEBI" id="CHEBI:18420"/>
    </ligand>
</feature>
<feature type="binding site" evidence="4">
    <location>
        <begin position="50"/>
        <end position="57"/>
    </location>
    <ligand>
        <name>GTP</name>
        <dbReference type="ChEBI" id="CHEBI:37565"/>
    </ligand>
</feature>
<evidence type="ECO:0000256" key="4">
    <source>
        <dbReference type="PIRSR" id="PIRSR606689-1"/>
    </source>
</evidence>
<dbReference type="Proteomes" id="UP001432322">
    <property type="component" value="Unassembled WGS sequence"/>
</dbReference>
<dbReference type="PRINTS" id="PR00328">
    <property type="entry name" value="SAR1GTPBP"/>
</dbReference>
<feature type="binding site" evidence="5">
    <location>
        <position position="74"/>
    </location>
    <ligand>
        <name>Mg(2+)</name>
        <dbReference type="ChEBI" id="CHEBI:18420"/>
    </ligand>
</feature>
<name>A0AAV5UZD7_9BILA</name>
<feature type="transmembrane region" description="Helical" evidence="7">
    <location>
        <begin position="20"/>
        <end position="38"/>
    </location>
</feature>
<reference evidence="8" key="1">
    <citation type="submission" date="2023-10" db="EMBL/GenBank/DDBJ databases">
        <title>Genome assembly of Pristionchus species.</title>
        <authorList>
            <person name="Yoshida K."/>
            <person name="Sommer R.J."/>
        </authorList>
    </citation>
    <scope>NUCLEOTIDE SEQUENCE</scope>
    <source>
        <strain evidence="8">RS5133</strain>
    </source>
</reference>
<keyword evidence="7" id="KW-0472">Membrane</keyword>
<dbReference type="Pfam" id="PF00025">
    <property type="entry name" value="Arf"/>
    <property type="match status" value="1"/>
</dbReference>
<organism evidence="8 9">
    <name type="scientific">Pristionchus fissidentatus</name>
    <dbReference type="NCBI Taxonomy" id="1538716"/>
    <lineage>
        <taxon>Eukaryota</taxon>
        <taxon>Metazoa</taxon>
        <taxon>Ecdysozoa</taxon>
        <taxon>Nematoda</taxon>
        <taxon>Chromadorea</taxon>
        <taxon>Rhabditida</taxon>
        <taxon>Rhabditina</taxon>
        <taxon>Diplogasteromorpha</taxon>
        <taxon>Diplogasteroidea</taxon>
        <taxon>Neodiplogasteridae</taxon>
        <taxon>Pristionchus</taxon>
    </lineage>
</organism>
<dbReference type="GO" id="GO:0030010">
    <property type="term" value="P:establishment of cell polarity"/>
    <property type="evidence" value="ECO:0007669"/>
    <property type="project" value="UniProtKB-ARBA"/>
</dbReference>
<dbReference type="InterPro" id="IPR006689">
    <property type="entry name" value="Small_GTPase_ARF/SAR"/>
</dbReference>
<dbReference type="GO" id="GO:0046872">
    <property type="term" value="F:metal ion binding"/>
    <property type="evidence" value="ECO:0007669"/>
    <property type="project" value="UniProtKB-KW"/>
</dbReference>
<keyword evidence="7" id="KW-1133">Transmembrane helix</keyword>
<keyword evidence="7" id="KW-0812">Transmembrane</keyword>
<evidence type="ECO:0000256" key="5">
    <source>
        <dbReference type="PIRSR" id="PIRSR606689-2"/>
    </source>
</evidence>
<evidence type="ECO:0000256" key="1">
    <source>
        <dbReference type="ARBA" id="ARBA00010290"/>
    </source>
</evidence>
<dbReference type="PROSITE" id="PS51417">
    <property type="entry name" value="ARF"/>
    <property type="match status" value="1"/>
</dbReference>
<dbReference type="Gene3D" id="3.40.50.300">
    <property type="entry name" value="P-loop containing nucleotide triphosphate hydrolases"/>
    <property type="match status" value="1"/>
</dbReference>
<dbReference type="GO" id="GO:0003924">
    <property type="term" value="F:GTPase activity"/>
    <property type="evidence" value="ECO:0007669"/>
    <property type="project" value="InterPro"/>
</dbReference>
<dbReference type="AlphaFoldDB" id="A0AAV5UZD7"/>
<dbReference type="InterPro" id="IPR005225">
    <property type="entry name" value="Small_GTP-bd"/>
</dbReference>
<proteinExistence type="inferred from homology"/>
<evidence type="ECO:0000256" key="3">
    <source>
        <dbReference type="ARBA" id="ARBA00023134"/>
    </source>
</evidence>
<dbReference type="NCBIfam" id="TIGR00231">
    <property type="entry name" value="small_GTP"/>
    <property type="match status" value="1"/>
</dbReference>
<dbReference type="EMBL" id="BTSY01000001">
    <property type="protein sequence ID" value="GMT12416.1"/>
    <property type="molecule type" value="Genomic_DNA"/>
</dbReference>
<protein>
    <recommendedName>
        <fullName evidence="10">ADP ribosylation factor</fullName>
    </recommendedName>
</protein>
<dbReference type="InterPro" id="IPR027417">
    <property type="entry name" value="P-loop_NTPase"/>
</dbReference>
<evidence type="ECO:0000313" key="9">
    <source>
        <dbReference type="Proteomes" id="UP001432322"/>
    </source>
</evidence>
<comment type="caution">
    <text evidence="8">The sequence shown here is derived from an EMBL/GenBank/DDBJ whole genome shotgun (WGS) entry which is preliminary data.</text>
</comment>
<evidence type="ECO:0000256" key="6">
    <source>
        <dbReference type="RuleBase" id="RU003925"/>
    </source>
</evidence>
<keyword evidence="2 4" id="KW-0547">Nucleotide-binding</keyword>
<keyword evidence="5" id="KW-0479">Metal-binding</keyword>
<dbReference type="CDD" id="cd00878">
    <property type="entry name" value="Arf_Arl"/>
    <property type="match status" value="1"/>
</dbReference>
<evidence type="ECO:0008006" key="10">
    <source>
        <dbReference type="Google" id="ProtNLM"/>
    </source>
</evidence>
<gene>
    <name evidence="8" type="ORF">PFISCL1PPCAC_3713</name>
</gene>
<accession>A0AAV5UZD7</accession>
<feature type="binding site" evidence="4">
    <location>
        <begin position="153"/>
        <end position="156"/>
    </location>
    <ligand>
        <name>GTP</name>
        <dbReference type="ChEBI" id="CHEBI:37565"/>
    </ligand>
</feature>
<dbReference type="SMART" id="SM00177">
    <property type="entry name" value="ARF"/>
    <property type="match status" value="1"/>
</dbReference>
<keyword evidence="3 4" id="KW-0342">GTP-binding</keyword>
<feature type="non-terminal residue" evidence="8">
    <location>
        <position position="204"/>
    </location>
</feature>
<evidence type="ECO:0000256" key="7">
    <source>
        <dbReference type="SAM" id="Phobius"/>
    </source>
</evidence>
<keyword evidence="9" id="KW-1185">Reference proteome</keyword>
<comment type="similarity">
    <text evidence="1 6">Belongs to the small GTPase superfamily. Arf family.</text>
</comment>
<keyword evidence="5" id="KW-0460">Magnesium</keyword>
<feature type="non-terminal residue" evidence="8">
    <location>
        <position position="1"/>
    </location>
</feature>
<dbReference type="FunFam" id="3.40.50.300:FF:000412">
    <property type="entry name" value="ADP-ribosylation factor 1"/>
    <property type="match status" value="1"/>
</dbReference>
<sequence>NPSSSRLWARRKVLISPFSHSTFPPIMGIVLSSFWSLFDSRKEMRLLMLGLNAAGKTTILYQLKLNECVESIPTIGVNVEQVTFNKLTFTIWDVGAPGIISETYWKRYYPNTDALIYVIDSTDLERVEVSGEVIQEILKDPDMANVKLLVLANKQDLPGAMPIDQLTEKLDLKSIKGIEWHIQPTNAKKAEGIIEGLTWLEQSL</sequence>
<dbReference type="SMART" id="SM00178">
    <property type="entry name" value="SAR"/>
    <property type="match status" value="1"/>
</dbReference>
<dbReference type="PANTHER" id="PTHR11711">
    <property type="entry name" value="ADP RIBOSYLATION FACTOR-RELATED"/>
    <property type="match status" value="1"/>
</dbReference>
<evidence type="ECO:0000313" key="8">
    <source>
        <dbReference type="EMBL" id="GMT12416.1"/>
    </source>
</evidence>
<dbReference type="GO" id="GO:0005525">
    <property type="term" value="F:GTP binding"/>
    <property type="evidence" value="ECO:0007669"/>
    <property type="project" value="UniProtKB-KW"/>
</dbReference>